<dbReference type="CDD" id="cd03702">
    <property type="entry name" value="IF2_mtIF2_II"/>
    <property type="match status" value="1"/>
</dbReference>
<evidence type="ECO:0000256" key="2">
    <source>
        <dbReference type="ARBA" id="ARBA00007733"/>
    </source>
</evidence>
<dbReference type="Proteomes" id="UP001306508">
    <property type="component" value="Unassembled WGS sequence"/>
</dbReference>
<accession>A0AAN7WL34</accession>
<dbReference type="InterPro" id="IPR000795">
    <property type="entry name" value="T_Tr_GTP-bd_dom"/>
</dbReference>
<dbReference type="Gene3D" id="3.40.50.300">
    <property type="entry name" value="P-loop containing nucleotide triphosphate hydrolases"/>
    <property type="match status" value="1"/>
</dbReference>
<dbReference type="InterPro" id="IPR044145">
    <property type="entry name" value="IF2_II"/>
</dbReference>
<gene>
    <name evidence="12" type="ORF">RI543_003195</name>
</gene>
<dbReference type="CDD" id="cd01887">
    <property type="entry name" value="IF2_eIF5B"/>
    <property type="match status" value="1"/>
</dbReference>
<dbReference type="InterPro" id="IPR036925">
    <property type="entry name" value="TIF_IF2_dom3_sf"/>
</dbReference>
<dbReference type="CDD" id="cd03692">
    <property type="entry name" value="mtIF2_IVc"/>
    <property type="match status" value="1"/>
</dbReference>
<dbReference type="PROSITE" id="PS51722">
    <property type="entry name" value="G_TR_2"/>
    <property type="match status" value="1"/>
</dbReference>
<dbReference type="FunFam" id="2.40.30.10:FF:000126">
    <property type="entry name" value="Mitochondrial translation initiation factor"/>
    <property type="match status" value="1"/>
</dbReference>
<dbReference type="AlphaFoldDB" id="A0AAN7WL34"/>
<evidence type="ECO:0000256" key="4">
    <source>
        <dbReference type="ARBA" id="ARBA00022741"/>
    </source>
</evidence>
<dbReference type="Gene3D" id="3.40.50.10050">
    <property type="entry name" value="Translation initiation factor IF- 2, domain 3"/>
    <property type="match status" value="1"/>
</dbReference>
<keyword evidence="3" id="KW-0396">Initiation factor</keyword>
<proteinExistence type="inferred from homology"/>
<dbReference type="InterPro" id="IPR006847">
    <property type="entry name" value="IF2_N"/>
</dbReference>
<evidence type="ECO:0000256" key="7">
    <source>
        <dbReference type="ARBA" id="ARBA00023128"/>
    </source>
</evidence>
<evidence type="ECO:0000256" key="5">
    <source>
        <dbReference type="ARBA" id="ARBA00022917"/>
    </source>
</evidence>
<dbReference type="FunFam" id="3.40.50.300:FF:000019">
    <property type="entry name" value="Translation initiation factor IF-2"/>
    <property type="match status" value="1"/>
</dbReference>
<reference evidence="13" key="1">
    <citation type="submission" date="2023-07" db="EMBL/GenBank/DDBJ databases">
        <title>A draft genome of Kazachstania heterogenica Y-27499.</title>
        <authorList>
            <person name="Donic C."/>
            <person name="Kralova J.S."/>
            <person name="Fidel L."/>
            <person name="Ben-Dor S."/>
            <person name="Jung S."/>
        </authorList>
    </citation>
    <scope>NUCLEOTIDE SEQUENCE [LARGE SCALE GENOMIC DNA]</scope>
    <source>
        <strain evidence="13">Y27499</strain>
    </source>
</reference>
<dbReference type="InterPro" id="IPR009000">
    <property type="entry name" value="Transl_B-barrel_sf"/>
</dbReference>
<evidence type="ECO:0000313" key="12">
    <source>
        <dbReference type="EMBL" id="KAK5779305.1"/>
    </source>
</evidence>
<evidence type="ECO:0000256" key="6">
    <source>
        <dbReference type="ARBA" id="ARBA00022946"/>
    </source>
</evidence>
<dbReference type="InterPro" id="IPR023115">
    <property type="entry name" value="TIF_IF2_dom3"/>
</dbReference>
<dbReference type="EMBL" id="JAWIZZ010000047">
    <property type="protein sequence ID" value="KAK5779305.1"/>
    <property type="molecule type" value="Genomic_DNA"/>
</dbReference>
<keyword evidence="5" id="KW-0648">Protein biosynthesis</keyword>
<dbReference type="NCBIfam" id="TIGR00231">
    <property type="entry name" value="small_GTP"/>
    <property type="match status" value="1"/>
</dbReference>
<dbReference type="SUPFAM" id="SSF52540">
    <property type="entry name" value="P-loop containing nucleoside triphosphate hydrolases"/>
    <property type="match status" value="1"/>
</dbReference>
<dbReference type="Gene3D" id="2.40.30.10">
    <property type="entry name" value="Translation factors"/>
    <property type="match status" value="2"/>
</dbReference>
<comment type="function">
    <text evidence="9">One of the essential components for the initiation of protein synthesis. Protects formylmethionyl-tRNA from spontaneous hydrolysis and promotes its binding to the 30S ribosomal subunits. Also involved in the hydrolysis of GTP during the formation of the 70S ribosomal complex.</text>
</comment>
<keyword evidence="6" id="KW-0809">Transit peptide</keyword>
<dbReference type="FunFam" id="2.40.30.10:FF:000008">
    <property type="entry name" value="Translation initiation factor IF-2"/>
    <property type="match status" value="1"/>
</dbReference>
<dbReference type="Pfam" id="PF04760">
    <property type="entry name" value="IF2_N"/>
    <property type="match status" value="1"/>
</dbReference>
<dbReference type="InterPro" id="IPR000178">
    <property type="entry name" value="TF_IF2_bacterial-like"/>
</dbReference>
<dbReference type="FunFam" id="3.40.50.10050:FF:000001">
    <property type="entry name" value="Translation initiation factor IF-2"/>
    <property type="match status" value="1"/>
</dbReference>
<comment type="subcellular location">
    <subcellularLocation>
        <location evidence="1">Mitochondrion</location>
    </subcellularLocation>
</comment>
<dbReference type="GO" id="GO:0032543">
    <property type="term" value="P:mitochondrial translation"/>
    <property type="evidence" value="ECO:0007669"/>
    <property type="project" value="UniProtKB-ARBA"/>
</dbReference>
<keyword evidence="4" id="KW-0547">Nucleotide-binding</keyword>
<dbReference type="Pfam" id="PF22042">
    <property type="entry name" value="EF-G_D2"/>
    <property type="match status" value="1"/>
</dbReference>
<dbReference type="Pfam" id="PF00009">
    <property type="entry name" value="GTP_EFTU"/>
    <property type="match status" value="1"/>
</dbReference>
<evidence type="ECO:0000256" key="10">
    <source>
        <dbReference type="ARBA" id="ARBA00044200"/>
    </source>
</evidence>
<dbReference type="InterPro" id="IPR015760">
    <property type="entry name" value="TIF_IF2"/>
</dbReference>
<organism evidence="12 13">
    <name type="scientific">Arxiozyma heterogenica</name>
    <dbReference type="NCBI Taxonomy" id="278026"/>
    <lineage>
        <taxon>Eukaryota</taxon>
        <taxon>Fungi</taxon>
        <taxon>Dikarya</taxon>
        <taxon>Ascomycota</taxon>
        <taxon>Saccharomycotina</taxon>
        <taxon>Saccharomycetes</taxon>
        <taxon>Saccharomycetales</taxon>
        <taxon>Saccharomycetaceae</taxon>
        <taxon>Arxiozyma</taxon>
    </lineage>
</organism>
<dbReference type="GO" id="GO:0005525">
    <property type="term" value="F:GTP binding"/>
    <property type="evidence" value="ECO:0007669"/>
    <property type="project" value="UniProtKB-KW"/>
</dbReference>
<dbReference type="PANTHER" id="PTHR43381:SF20">
    <property type="entry name" value="TRANSLATION INITIATION FACTOR IF-2, MITOCHONDRIAL"/>
    <property type="match status" value="1"/>
</dbReference>
<keyword evidence="7" id="KW-0496">Mitochondrion</keyword>
<dbReference type="SUPFAM" id="SSF52156">
    <property type="entry name" value="Initiation factor IF2/eIF5b, domain 3"/>
    <property type="match status" value="1"/>
</dbReference>
<name>A0AAN7WL34_9SACH</name>
<keyword evidence="8" id="KW-0342">GTP-binding</keyword>
<dbReference type="InterPro" id="IPR053905">
    <property type="entry name" value="EF-G-like_DII"/>
</dbReference>
<comment type="caution">
    <text evidence="12">The sequence shown here is derived from an EMBL/GenBank/DDBJ whole genome shotgun (WGS) entry which is preliminary data.</text>
</comment>
<evidence type="ECO:0000256" key="1">
    <source>
        <dbReference type="ARBA" id="ARBA00004173"/>
    </source>
</evidence>
<dbReference type="InterPro" id="IPR005225">
    <property type="entry name" value="Small_GTP-bd"/>
</dbReference>
<evidence type="ECO:0000256" key="3">
    <source>
        <dbReference type="ARBA" id="ARBA00022540"/>
    </source>
</evidence>
<dbReference type="InterPro" id="IPR027417">
    <property type="entry name" value="P-loop_NTPase"/>
</dbReference>
<dbReference type="NCBIfam" id="TIGR00487">
    <property type="entry name" value="IF-2"/>
    <property type="match status" value="1"/>
</dbReference>
<comment type="similarity">
    <text evidence="2">Belongs to the TRAFAC class translation factor GTPase superfamily. Classic translation factor GTPase family. IF-2 subfamily.</text>
</comment>
<dbReference type="SUPFAM" id="SSF50447">
    <property type="entry name" value="Translation proteins"/>
    <property type="match status" value="2"/>
</dbReference>
<dbReference type="Pfam" id="PF11987">
    <property type="entry name" value="IF-2"/>
    <property type="match status" value="1"/>
</dbReference>
<evidence type="ECO:0000259" key="11">
    <source>
        <dbReference type="PROSITE" id="PS51722"/>
    </source>
</evidence>
<sequence length="638" mass="71735">MIALGQGTMQKSNKLKELNFTIPNFISVTNLANLLNCRIQTLINDLAKLGFKDISNDYILTKEYTELILQEYNYHIPETVVQDCQNIYDELKQSSNPKALKRRPPIVTILGHVDHGKTTIIDYLRNSSVVKQEHGGITQHIGAFQVTTPVTKQKITFLDTPGHAAFLKMRERGANITDIIVLVISMEDSIKPQTVEAIKHIKNSGNELIVAITKIDKFPRLEDRKKKLTKIINDLMQHGIMVEDNGGDIQLVQISAKTGENMENLEESIVSLSEIMDIRSENLPSTMVQGWIVESKIKNKVGNIATVLIKKGALKKGDILLCGNTYCRVKNMTNNNNKPVTQALPAEAVEVLGWKDLPNVGDEIIQVKNEAVAKKYINKRIALLELENKVKSVEQYNENRAMELHNTVLTGQDKLEVNELNKENNINSGPKEVNFIIKTDVSGSAEAVKESIEHLGNDEVKCNIISTSVGVPTEGDLKMANLTSSTIICFNLDKLPNEVINNKFNIPIKRYNVIYKLIEDVIDILVKNMKQIFEKKIIATLELREVFEYRLKKKIIKIAGCKVSNGEVKRNAKVQITRNSDDNIIYEGQIQTLKHGKDEIATTNKGHECGITFTNNFENFQAGDKISVYELVEVARHL</sequence>
<evidence type="ECO:0000256" key="8">
    <source>
        <dbReference type="ARBA" id="ARBA00023134"/>
    </source>
</evidence>
<evidence type="ECO:0000256" key="9">
    <source>
        <dbReference type="ARBA" id="ARBA00025162"/>
    </source>
</evidence>
<dbReference type="GO" id="GO:0005739">
    <property type="term" value="C:mitochondrion"/>
    <property type="evidence" value="ECO:0007669"/>
    <property type="project" value="UniProtKB-SubCell"/>
</dbReference>
<evidence type="ECO:0000313" key="13">
    <source>
        <dbReference type="Proteomes" id="UP001306508"/>
    </source>
</evidence>
<keyword evidence="13" id="KW-1185">Reference proteome</keyword>
<dbReference type="GO" id="GO:0003743">
    <property type="term" value="F:translation initiation factor activity"/>
    <property type="evidence" value="ECO:0007669"/>
    <property type="project" value="UniProtKB-KW"/>
</dbReference>
<dbReference type="PANTHER" id="PTHR43381">
    <property type="entry name" value="TRANSLATION INITIATION FACTOR IF-2-RELATED"/>
    <property type="match status" value="1"/>
</dbReference>
<dbReference type="GO" id="GO:0003924">
    <property type="term" value="F:GTPase activity"/>
    <property type="evidence" value="ECO:0007669"/>
    <property type="project" value="InterPro"/>
</dbReference>
<protein>
    <recommendedName>
        <fullName evidence="10">Translation initiation factor IF-2, mitochondrial</fullName>
    </recommendedName>
</protein>
<feature type="domain" description="Tr-type G" evidence="11">
    <location>
        <begin position="102"/>
        <end position="277"/>
    </location>
</feature>